<dbReference type="SUPFAM" id="SSF53098">
    <property type="entry name" value="Ribonuclease H-like"/>
    <property type="match status" value="1"/>
</dbReference>
<dbReference type="PANTHER" id="PTHR10642:SF26">
    <property type="entry name" value="RIBONUCLEASE H1"/>
    <property type="match status" value="1"/>
</dbReference>
<evidence type="ECO:0000256" key="4">
    <source>
        <dbReference type="ARBA" id="ARBA00012180"/>
    </source>
</evidence>
<keyword evidence="9" id="KW-0460">Magnesium</keyword>
<feature type="domain" description="RNase H type-1" evidence="11">
    <location>
        <begin position="151"/>
        <end position="299"/>
    </location>
</feature>
<dbReference type="InterPro" id="IPR018625">
    <property type="entry name" value="Pet100"/>
</dbReference>
<comment type="catalytic activity">
    <reaction evidence="1">
        <text>Endonucleolytic cleavage to 5'-phosphomonoester.</text>
        <dbReference type="EC" id="3.1.26.4"/>
    </reaction>
</comment>
<dbReference type="CDD" id="cd09280">
    <property type="entry name" value="RNase_HI_eukaryote_like"/>
    <property type="match status" value="1"/>
</dbReference>
<dbReference type="GO" id="GO:0003676">
    <property type="term" value="F:nucleic acid binding"/>
    <property type="evidence" value="ECO:0007669"/>
    <property type="project" value="InterPro"/>
</dbReference>
<evidence type="ECO:0000256" key="10">
    <source>
        <dbReference type="SAM" id="Phobius"/>
    </source>
</evidence>
<proteinExistence type="inferred from homology"/>
<dbReference type="EC" id="3.1.26.4" evidence="4"/>
<dbReference type="PROSITE" id="PS50879">
    <property type="entry name" value="RNASE_H_1"/>
    <property type="match status" value="1"/>
</dbReference>
<dbReference type="FunFam" id="3.40.970.10:FF:000001">
    <property type="entry name" value="Ribonuclease H1"/>
    <property type="match status" value="1"/>
</dbReference>
<dbReference type="Pfam" id="PF00075">
    <property type="entry name" value="RNase_H"/>
    <property type="match status" value="1"/>
</dbReference>
<keyword evidence="7" id="KW-0255">Endonuclease</keyword>
<keyword evidence="10" id="KW-1133">Transmembrane helix</keyword>
<dbReference type="InterPro" id="IPR012337">
    <property type="entry name" value="RNaseH-like_sf"/>
</dbReference>
<dbReference type="GO" id="GO:0004523">
    <property type="term" value="F:RNA-DNA hybrid ribonuclease activity"/>
    <property type="evidence" value="ECO:0007669"/>
    <property type="project" value="UniProtKB-EC"/>
</dbReference>
<keyword evidence="6" id="KW-0479">Metal-binding</keyword>
<dbReference type="GO" id="GO:0005739">
    <property type="term" value="C:mitochondrion"/>
    <property type="evidence" value="ECO:0007669"/>
    <property type="project" value="InterPro"/>
</dbReference>
<evidence type="ECO:0000259" key="11">
    <source>
        <dbReference type="PROSITE" id="PS50879"/>
    </source>
</evidence>
<dbReference type="InterPro" id="IPR050092">
    <property type="entry name" value="RNase_H"/>
</dbReference>
<evidence type="ECO:0000256" key="9">
    <source>
        <dbReference type="ARBA" id="ARBA00022842"/>
    </source>
</evidence>
<evidence type="ECO:0000313" key="13">
    <source>
        <dbReference type="Proteomes" id="UP000716291"/>
    </source>
</evidence>
<dbReference type="GO" id="GO:0033617">
    <property type="term" value="P:mitochondrial respiratory chain complex IV assembly"/>
    <property type="evidence" value="ECO:0007669"/>
    <property type="project" value="InterPro"/>
</dbReference>
<evidence type="ECO:0000256" key="5">
    <source>
        <dbReference type="ARBA" id="ARBA00022722"/>
    </source>
</evidence>
<evidence type="ECO:0000256" key="8">
    <source>
        <dbReference type="ARBA" id="ARBA00022801"/>
    </source>
</evidence>
<gene>
    <name evidence="12" type="ORF">G6F64_006719</name>
</gene>
<comment type="caution">
    <text evidence="12">The sequence shown here is derived from an EMBL/GenBank/DDBJ whole genome shotgun (WGS) entry which is preliminary data.</text>
</comment>
<evidence type="ECO:0000256" key="7">
    <source>
        <dbReference type="ARBA" id="ARBA00022759"/>
    </source>
</evidence>
<protein>
    <recommendedName>
        <fullName evidence="4">ribonuclease H</fullName>
        <ecNumber evidence="4">3.1.26.4</ecNumber>
    </recommendedName>
</protein>
<dbReference type="InterPro" id="IPR009027">
    <property type="entry name" value="Ribosomal_bL9/RNase_H1_N"/>
</dbReference>
<dbReference type="GO" id="GO:0046872">
    <property type="term" value="F:metal ion binding"/>
    <property type="evidence" value="ECO:0007669"/>
    <property type="project" value="UniProtKB-KW"/>
</dbReference>
<keyword evidence="10" id="KW-0472">Membrane</keyword>
<keyword evidence="8" id="KW-0378">Hydrolase</keyword>
<dbReference type="InterPro" id="IPR002156">
    <property type="entry name" value="RNaseH_domain"/>
</dbReference>
<keyword evidence="5" id="KW-0540">Nuclease</keyword>
<reference evidence="12" key="1">
    <citation type="journal article" date="2020" name="Microb. Genom.">
        <title>Genetic diversity of clinical and environmental Mucorales isolates obtained from an investigation of mucormycosis cases among solid organ transplant recipients.</title>
        <authorList>
            <person name="Nguyen M.H."/>
            <person name="Kaul D."/>
            <person name="Muto C."/>
            <person name="Cheng S.J."/>
            <person name="Richter R.A."/>
            <person name="Bruno V.M."/>
            <person name="Liu G."/>
            <person name="Beyhan S."/>
            <person name="Sundermann A.J."/>
            <person name="Mounaud S."/>
            <person name="Pasculle A.W."/>
            <person name="Nierman W.C."/>
            <person name="Driscoll E."/>
            <person name="Cumbie R."/>
            <person name="Clancy C.J."/>
            <person name="Dupont C.L."/>
        </authorList>
    </citation>
    <scope>NUCLEOTIDE SEQUENCE</scope>
    <source>
        <strain evidence="12">GL11</strain>
    </source>
</reference>
<evidence type="ECO:0000256" key="2">
    <source>
        <dbReference type="ARBA" id="ARBA00001946"/>
    </source>
</evidence>
<dbReference type="SUPFAM" id="SSF55658">
    <property type="entry name" value="L9 N-domain-like"/>
    <property type="match status" value="1"/>
</dbReference>
<dbReference type="FunFam" id="3.30.420.10:FF:000115">
    <property type="entry name" value="Ribonuclease H"/>
    <property type="match status" value="1"/>
</dbReference>
<organism evidence="12 13">
    <name type="scientific">Rhizopus oryzae</name>
    <name type="common">Mucormycosis agent</name>
    <name type="synonym">Rhizopus arrhizus var. delemar</name>
    <dbReference type="NCBI Taxonomy" id="64495"/>
    <lineage>
        <taxon>Eukaryota</taxon>
        <taxon>Fungi</taxon>
        <taxon>Fungi incertae sedis</taxon>
        <taxon>Mucoromycota</taxon>
        <taxon>Mucoromycotina</taxon>
        <taxon>Mucoromycetes</taxon>
        <taxon>Mucorales</taxon>
        <taxon>Mucorineae</taxon>
        <taxon>Rhizopodaceae</taxon>
        <taxon>Rhizopus</taxon>
    </lineage>
</organism>
<dbReference type="Gene3D" id="3.30.420.10">
    <property type="entry name" value="Ribonuclease H-like superfamily/Ribonuclease H"/>
    <property type="match status" value="1"/>
</dbReference>
<evidence type="ECO:0000256" key="3">
    <source>
        <dbReference type="ARBA" id="ARBA00005300"/>
    </source>
</evidence>
<dbReference type="PANTHER" id="PTHR10642">
    <property type="entry name" value="RIBONUCLEASE H1"/>
    <property type="match status" value="1"/>
</dbReference>
<evidence type="ECO:0000256" key="1">
    <source>
        <dbReference type="ARBA" id="ARBA00000077"/>
    </source>
</evidence>
<sequence length="301" mass="34062">MGGPRLEVVKFGFYVFFPVGSMLYFGGPEFYDKFVKGIKFWPDYEKTYKPPTTTEDQFANRLNMAYFYAVRVGRNPGIYKSWPECKEQVDGIKGAKYKKFPTKEEAEQFVKGDSNTASITQSLQVKRRLETENFQSIKKTKIDLSSTHYPQKKRTIVYTDGASSGNGQKGARAGYGVYWGDNDPRNVSRRLAGLKQTNQRAEATAVIHALEQSQKDSELLEIRTDSQYVIKASTEWSKTWKINGWRSSNGKPVENRDLFEKILDLVDSRKGPVKFVYVPGHSGEEGNEKADQLAVAGAQLS</sequence>
<dbReference type="AlphaFoldDB" id="A0A9P6X8F9"/>
<dbReference type="Pfam" id="PF09803">
    <property type="entry name" value="Pet100"/>
    <property type="match status" value="1"/>
</dbReference>
<dbReference type="InterPro" id="IPR036397">
    <property type="entry name" value="RNaseH_sf"/>
</dbReference>
<accession>A0A9P6X8F9</accession>
<keyword evidence="10" id="KW-0812">Transmembrane</keyword>
<dbReference type="InterPro" id="IPR011320">
    <property type="entry name" value="RNase_H1_N"/>
</dbReference>
<evidence type="ECO:0000256" key="6">
    <source>
        <dbReference type="ARBA" id="ARBA00022723"/>
    </source>
</evidence>
<comment type="similarity">
    <text evidence="3">Belongs to the RNase H family.</text>
</comment>
<dbReference type="OrthoDB" id="128665at2759"/>
<dbReference type="Gene3D" id="3.40.970.10">
    <property type="entry name" value="Ribonuclease H1, N-terminal domain"/>
    <property type="match status" value="1"/>
</dbReference>
<dbReference type="InterPro" id="IPR037056">
    <property type="entry name" value="RNase_H1_N_sf"/>
</dbReference>
<keyword evidence="13" id="KW-1185">Reference proteome</keyword>
<feature type="transmembrane region" description="Helical" evidence="10">
    <location>
        <begin position="12"/>
        <end position="31"/>
    </location>
</feature>
<dbReference type="GO" id="GO:0043137">
    <property type="term" value="P:DNA replication, removal of RNA primer"/>
    <property type="evidence" value="ECO:0007669"/>
    <property type="project" value="TreeGrafter"/>
</dbReference>
<dbReference type="EMBL" id="JAANQT010000923">
    <property type="protein sequence ID" value="KAG1307573.1"/>
    <property type="molecule type" value="Genomic_DNA"/>
</dbReference>
<dbReference type="Pfam" id="PF01693">
    <property type="entry name" value="Cauli_VI"/>
    <property type="match status" value="1"/>
</dbReference>
<comment type="cofactor">
    <cofactor evidence="2">
        <name>Mg(2+)</name>
        <dbReference type="ChEBI" id="CHEBI:18420"/>
    </cofactor>
</comment>
<name>A0A9P6X8F9_RHIOR</name>
<evidence type="ECO:0000313" key="12">
    <source>
        <dbReference type="EMBL" id="KAG1307573.1"/>
    </source>
</evidence>
<dbReference type="Proteomes" id="UP000716291">
    <property type="component" value="Unassembled WGS sequence"/>
</dbReference>